<sequence length="406" mass="45372">MDRGFLTELVRAAVESIRINKLRAFLTTLGIIIGVTTVIAVVSVIIGVQKKVTDTFSSIGADVIYIQKFPWVMGAKHKWWEIRKRKDITFTEYNALKKYSTTVKYIAPEMHSRVSLKRGNKKVEGVEITGTTHILPKINQQYVETGRFLSEDDVRYRKNVCVIGTDVAENLFPEENPVGQYLKIAGNKFLVIGILEKKGNIFGQSMDNVAVIPYTTYQKIFGSRRSITIVALAENKDEAIEEIRWILRNVRKVPQGKPDDFSINTSDALIKQWNELTRSIFLVMIVVASVALIVGGIGIMNIMLVSVTERTREIGIRKAIGAKKRDILVQFLIEAVIVSLGGGIIGILLGFLLAKLASIFANLPFAMPIWIVLLGFLFSSLVGVFFGFYPAKKAAELNPVEALRYE</sequence>
<evidence type="ECO:0000256" key="3">
    <source>
        <dbReference type="ARBA" id="ARBA00022692"/>
    </source>
</evidence>
<feature type="transmembrane region" description="Helical" evidence="7">
    <location>
        <begin position="365"/>
        <end position="389"/>
    </location>
</feature>
<evidence type="ECO:0000259" key="9">
    <source>
        <dbReference type="Pfam" id="PF12704"/>
    </source>
</evidence>
<dbReference type="InterPro" id="IPR025857">
    <property type="entry name" value="MacB_PCD"/>
</dbReference>
<dbReference type="InterPro" id="IPR003838">
    <property type="entry name" value="ABC3_permease_C"/>
</dbReference>
<dbReference type="AlphaFoldDB" id="A0A7C0ZCH4"/>
<organism evidence="10">
    <name type="scientific">candidate division WOR-3 bacterium</name>
    <dbReference type="NCBI Taxonomy" id="2052148"/>
    <lineage>
        <taxon>Bacteria</taxon>
        <taxon>Bacteria division WOR-3</taxon>
    </lineage>
</organism>
<name>A0A7C0ZCH4_UNCW3</name>
<dbReference type="PANTHER" id="PTHR30572">
    <property type="entry name" value="MEMBRANE COMPONENT OF TRANSPORTER-RELATED"/>
    <property type="match status" value="1"/>
</dbReference>
<dbReference type="PANTHER" id="PTHR30572:SF4">
    <property type="entry name" value="ABC TRANSPORTER PERMEASE YTRF"/>
    <property type="match status" value="1"/>
</dbReference>
<feature type="transmembrane region" description="Helical" evidence="7">
    <location>
        <begin position="24"/>
        <end position="48"/>
    </location>
</feature>
<dbReference type="EMBL" id="DQWE01000062">
    <property type="protein sequence ID" value="HDI82439.1"/>
    <property type="molecule type" value="Genomic_DNA"/>
</dbReference>
<feature type="domain" description="MacB-like periplasmic core" evidence="9">
    <location>
        <begin position="25"/>
        <end position="241"/>
    </location>
</feature>
<dbReference type="InterPro" id="IPR050250">
    <property type="entry name" value="Macrolide_Exporter_MacB"/>
</dbReference>
<evidence type="ECO:0000256" key="5">
    <source>
        <dbReference type="ARBA" id="ARBA00023136"/>
    </source>
</evidence>
<evidence type="ECO:0000256" key="7">
    <source>
        <dbReference type="SAM" id="Phobius"/>
    </source>
</evidence>
<dbReference type="Pfam" id="PF12704">
    <property type="entry name" value="MacB_PCD"/>
    <property type="match status" value="1"/>
</dbReference>
<evidence type="ECO:0000313" key="10">
    <source>
        <dbReference type="EMBL" id="HDI82439.1"/>
    </source>
</evidence>
<keyword evidence="2" id="KW-1003">Cell membrane</keyword>
<gene>
    <name evidence="10" type="ORF">ENF18_01445</name>
</gene>
<feature type="domain" description="ABC3 transporter permease C-terminal" evidence="8">
    <location>
        <begin position="285"/>
        <end position="399"/>
    </location>
</feature>
<dbReference type="GO" id="GO:0022857">
    <property type="term" value="F:transmembrane transporter activity"/>
    <property type="evidence" value="ECO:0007669"/>
    <property type="project" value="TreeGrafter"/>
</dbReference>
<proteinExistence type="inferred from homology"/>
<reference evidence="10" key="1">
    <citation type="journal article" date="2020" name="mSystems">
        <title>Genome- and Community-Level Interaction Insights into Carbon Utilization and Element Cycling Functions of Hydrothermarchaeota in Hydrothermal Sediment.</title>
        <authorList>
            <person name="Zhou Z."/>
            <person name="Liu Y."/>
            <person name="Xu W."/>
            <person name="Pan J."/>
            <person name="Luo Z.H."/>
            <person name="Li M."/>
        </authorList>
    </citation>
    <scope>NUCLEOTIDE SEQUENCE [LARGE SCALE GENOMIC DNA]</scope>
    <source>
        <strain evidence="10">HyVt-102</strain>
    </source>
</reference>
<evidence type="ECO:0000256" key="1">
    <source>
        <dbReference type="ARBA" id="ARBA00004651"/>
    </source>
</evidence>
<feature type="transmembrane region" description="Helical" evidence="7">
    <location>
        <begin position="327"/>
        <end position="353"/>
    </location>
</feature>
<dbReference type="GO" id="GO:0005886">
    <property type="term" value="C:plasma membrane"/>
    <property type="evidence" value="ECO:0007669"/>
    <property type="project" value="UniProtKB-SubCell"/>
</dbReference>
<dbReference type="Proteomes" id="UP000885847">
    <property type="component" value="Unassembled WGS sequence"/>
</dbReference>
<comment type="similarity">
    <text evidence="6">Belongs to the ABC-4 integral membrane protein family.</text>
</comment>
<keyword evidence="3 7" id="KW-0812">Transmembrane</keyword>
<feature type="transmembrane region" description="Helical" evidence="7">
    <location>
        <begin position="280"/>
        <end position="307"/>
    </location>
</feature>
<accession>A0A7C0ZCH4</accession>
<comment type="subcellular location">
    <subcellularLocation>
        <location evidence="1">Cell membrane</location>
        <topology evidence="1">Multi-pass membrane protein</topology>
    </subcellularLocation>
</comment>
<dbReference type="Pfam" id="PF02687">
    <property type="entry name" value="FtsX"/>
    <property type="match status" value="1"/>
</dbReference>
<keyword evidence="5 7" id="KW-0472">Membrane</keyword>
<evidence type="ECO:0000259" key="8">
    <source>
        <dbReference type="Pfam" id="PF02687"/>
    </source>
</evidence>
<comment type="caution">
    <text evidence="10">The sequence shown here is derived from an EMBL/GenBank/DDBJ whole genome shotgun (WGS) entry which is preliminary data.</text>
</comment>
<protein>
    <submittedName>
        <fullName evidence="10">FtsX-like permease family protein</fullName>
    </submittedName>
</protein>
<keyword evidence="4 7" id="KW-1133">Transmembrane helix</keyword>
<evidence type="ECO:0000256" key="4">
    <source>
        <dbReference type="ARBA" id="ARBA00022989"/>
    </source>
</evidence>
<evidence type="ECO:0000256" key="2">
    <source>
        <dbReference type="ARBA" id="ARBA00022475"/>
    </source>
</evidence>
<evidence type="ECO:0000256" key="6">
    <source>
        <dbReference type="ARBA" id="ARBA00038076"/>
    </source>
</evidence>